<feature type="chain" id="PRO_5001729199" description="Thioredoxin domain-containing protein" evidence="2">
    <location>
        <begin position="20"/>
        <end position="212"/>
    </location>
</feature>
<reference evidence="3 4" key="1">
    <citation type="submission" date="2014-06" db="EMBL/GenBank/DDBJ databases">
        <authorList>
            <person name="Swart Estienne"/>
        </authorList>
    </citation>
    <scope>NUCLEOTIDE SEQUENCE [LARGE SCALE GENOMIC DNA]</scope>
    <source>
        <strain evidence="3 4">130c</strain>
    </source>
</reference>
<evidence type="ECO:0000313" key="4">
    <source>
        <dbReference type="Proteomes" id="UP000039865"/>
    </source>
</evidence>
<keyword evidence="2" id="KW-0732">Signal</keyword>
<keyword evidence="1" id="KW-1133">Transmembrane helix</keyword>
<dbReference type="InParanoid" id="A0A078A6P7"/>
<name>A0A078A6P7_STYLE</name>
<evidence type="ECO:0000256" key="1">
    <source>
        <dbReference type="SAM" id="Phobius"/>
    </source>
</evidence>
<dbReference type="EMBL" id="CCKQ01006609">
    <property type="protein sequence ID" value="CDW77925.1"/>
    <property type="molecule type" value="Genomic_DNA"/>
</dbReference>
<evidence type="ECO:0000256" key="2">
    <source>
        <dbReference type="SAM" id="SignalP"/>
    </source>
</evidence>
<feature type="transmembrane region" description="Helical" evidence="1">
    <location>
        <begin position="181"/>
        <end position="203"/>
    </location>
</feature>
<evidence type="ECO:0008006" key="5">
    <source>
        <dbReference type="Google" id="ProtNLM"/>
    </source>
</evidence>
<sequence length="212" mass="25148">MRVRQIALLVLIYSSSVLSQEDQDLEEHQLLTNLTSENFFSEIQKGDWIINVCHDYHWECKDYNKKFKSEQFFYLSDYGNVGYVDLYKWYYFTDYFKAPRSPTLLYIKNGTDYYEFEGDANDLKAIVRFLERGYKKLESKKVPREKTYLDFAQYLAEGLCEGVIRGISILMREIGLGDFHYSIQIAFIGAVIFAHYAFVAWMVRKLEKEKPE</sequence>
<feature type="signal peptide" evidence="2">
    <location>
        <begin position="1"/>
        <end position="19"/>
    </location>
</feature>
<accession>A0A078A6P7</accession>
<proteinExistence type="predicted"/>
<protein>
    <recommendedName>
        <fullName evidence="5">Thioredoxin domain-containing protein</fullName>
    </recommendedName>
</protein>
<organism evidence="3 4">
    <name type="scientific">Stylonychia lemnae</name>
    <name type="common">Ciliate</name>
    <dbReference type="NCBI Taxonomy" id="5949"/>
    <lineage>
        <taxon>Eukaryota</taxon>
        <taxon>Sar</taxon>
        <taxon>Alveolata</taxon>
        <taxon>Ciliophora</taxon>
        <taxon>Intramacronucleata</taxon>
        <taxon>Spirotrichea</taxon>
        <taxon>Stichotrichia</taxon>
        <taxon>Sporadotrichida</taxon>
        <taxon>Oxytrichidae</taxon>
        <taxon>Stylonychinae</taxon>
        <taxon>Stylonychia</taxon>
    </lineage>
</organism>
<dbReference type="Proteomes" id="UP000039865">
    <property type="component" value="Unassembled WGS sequence"/>
</dbReference>
<gene>
    <name evidence="3" type="primary">Contig4514.g4822</name>
    <name evidence="3" type="ORF">STYLEM_6894</name>
</gene>
<dbReference type="AlphaFoldDB" id="A0A078A6P7"/>
<evidence type="ECO:0000313" key="3">
    <source>
        <dbReference type="EMBL" id="CDW77925.1"/>
    </source>
</evidence>
<dbReference type="InterPro" id="IPR036249">
    <property type="entry name" value="Thioredoxin-like_sf"/>
</dbReference>
<keyword evidence="1" id="KW-0812">Transmembrane</keyword>
<dbReference type="Gene3D" id="3.40.30.10">
    <property type="entry name" value="Glutaredoxin"/>
    <property type="match status" value="1"/>
</dbReference>
<keyword evidence="1" id="KW-0472">Membrane</keyword>
<dbReference type="SUPFAM" id="SSF52833">
    <property type="entry name" value="Thioredoxin-like"/>
    <property type="match status" value="1"/>
</dbReference>
<keyword evidence="4" id="KW-1185">Reference proteome</keyword>